<protein>
    <submittedName>
        <fullName evidence="6">Carbohydrate kinase family protein</fullName>
        <ecNumber evidence="6">2.7.1.-</ecNumber>
    </submittedName>
</protein>
<dbReference type="RefSeq" id="WP_204819242.1">
    <property type="nucleotide sequence ID" value="NZ_JANHOF010000003.1"/>
</dbReference>
<accession>A0ABV6J8A9</accession>
<sequence length="319" mass="34585">MKKFDAIVIGDVNIDLVVVGYDQPPLPGQEVFVDNMMTHLGGGAALFSLSLAKLGLKLAFNGILGDDYYGRFLMGEFERYGIDTSYIKRSQTTNTGISIALHPEKDRSFITYAGSNAELSLRQLDRDSVEQARHVHLTCYKGSANHAEFIETVMELKKLGVTLSFDTGWDDTGEWYPGILDLAAQIDVFFMNETEAMHYTRCATVDDAIALLAKHGKHVVVKLGSKGAMAIVDGKQVFHPGFRVEAKDTTGAGDSFNAGYVYGYLMGMEPAECLVYGNACGALSVSAYGGSTGTMDHGAMLRFIAEQTAAAAVQWEARG</sequence>
<gene>
    <name evidence="6" type="ORF">ACFFJ8_12200</name>
</gene>
<reference evidence="6 7" key="1">
    <citation type="submission" date="2024-09" db="EMBL/GenBank/DDBJ databases">
        <authorList>
            <person name="Sun Q."/>
            <person name="Mori K."/>
        </authorList>
    </citation>
    <scope>NUCLEOTIDE SEQUENCE [LARGE SCALE GENOMIC DNA]</scope>
    <source>
        <strain evidence="6 7">CCM 4839</strain>
    </source>
</reference>
<dbReference type="PANTHER" id="PTHR10584">
    <property type="entry name" value="SUGAR KINASE"/>
    <property type="match status" value="1"/>
</dbReference>
<evidence type="ECO:0000313" key="6">
    <source>
        <dbReference type="EMBL" id="MFC0392123.1"/>
    </source>
</evidence>
<dbReference type="InterPro" id="IPR002139">
    <property type="entry name" value="Ribo/fructo_kinase"/>
</dbReference>
<name>A0ABV6J8A9_9BACL</name>
<organism evidence="6 7">
    <name type="scientific">Paenibacillus mendelii</name>
    <dbReference type="NCBI Taxonomy" id="206163"/>
    <lineage>
        <taxon>Bacteria</taxon>
        <taxon>Bacillati</taxon>
        <taxon>Bacillota</taxon>
        <taxon>Bacilli</taxon>
        <taxon>Bacillales</taxon>
        <taxon>Paenibacillaceae</taxon>
        <taxon>Paenibacillus</taxon>
    </lineage>
</organism>
<evidence type="ECO:0000256" key="1">
    <source>
        <dbReference type="ARBA" id="ARBA00010688"/>
    </source>
</evidence>
<dbReference type="EMBL" id="JBHLVF010000017">
    <property type="protein sequence ID" value="MFC0392123.1"/>
    <property type="molecule type" value="Genomic_DNA"/>
</dbReference>
<dbReference type="Pfam" id="PF00294">
    <property type="entry name" value="PfkB"/>
    <property type="match status" value="1"/>
</dbReference>
<comment type="similarity">
    <text evidence="1 4">Belongs to the carbohydrate kinase PfkB family.</text>
</comment>
<keyword evidence="3 4" id="KW-0418">Kinase</keyword>
<evidence type="ECO:0000313" key="7">
    <source>
        <dbReference type="Proteomes" id="UP001589818"/>
    </source>
</evidence>
<dbReference type="PRINTS" id="PR00990">
    <property type="entry name" value="RIBOKINASE"/>
</dbReference>
<dbReference type="CDD" id="cd01942">
    <property type="entry name" value="ribokinase_group_A"/>
    <property type="match status" value="1"/>
</dbReference>
<dbReference type="PANTHER" id="PTHR10584:SF166">
    <property type="entry name" value="RIBOKINASE"/>
    <property type="match status" value="1"/>
</dbReference>
<evidence type="ECO:0000256" key="3">
    <source>
        <dbReference type="ARBA" id="ARBA00022777"/>
    </source>
</evidence>
<evidence type="ECO:0000256" key="2">
    <source>
        <dbReference type="ARBA" id="ARBA00022679"/>
    </source>
</evidence>
<dbReference type="GO" id="GO:0016301">
    <property type="term" value="F:kinase activity"/>
    <property type="evidence" value="ECO:0007669"/>
    <property type="project" value="UniProtKB-KW"/>
</dbReference>
<proteinExistence type="inferred from homology"/>
<dbReference type="Proteomes" id="UP001589818">
    <property type="component" value="Unassembled WGS sequence"/>
</dbReference>
<keyword evidence="2 4" id="KW-0808">Transferase</keyword>
<dbReference type="Gene3D" id="3.40.1190.20">
    <property type="match status" value="1"/>
</dbReference>
<dbReference type="PROSITE" id="PS00584">
    <property type="entry name" value="PFKB_KINASES_2"/>
    <property type="match status" value="1"/>
</dbReference>
<dbReference type="InterPro" id="IPR011611">
    <property type="entry name" value="PfkB_dom"/>
</dbReference>
<feature type="domain" description="Carbohydrate kinase PfkB" evidence="5">
    <location>
        <begin position="6"/>
        <end position="292"/>
    </location>
</feature>
<dbReference type="InterPro" id="IPR029056">
    <property type="entry name" value="Ribokinase-like"/>
</dbReference>
<evidence type="ECO:0000259" key="5">
    <source>
        <dbReference type="Pfam" id="PF00294"/>
    </source>
</evidence>
<keyword evidence="7" id="KW-1185">Reference proteome</keyword>
<dbReference type="SUPFAM" id="SSF53613">
    <property type="entry name" value="Ribokinase-like"/>
    <property type="match status" value="1"/>
</dbReference>
<evidence type="ECO:0000256" key="4">
    <source>
        <dbReference type="RuleBase" id="RU003704"/>
    </source>
</evidence>
<dbReference type="EC" id="2.7.1.-" evidence="6"/>
<comment type="caution">
    <text evidence="6">The sequence shown here is derived from an EMBL/GenBank/DDBJ whole genome shotgun (WGS) entry which is preliminary data.</text>
</comment>
<dbReference type="InterPro" id="IPR002173">
    <property type="entry name" value="Carboh/pur_kinase_PfkB_CS"/>
</dbReference>